<organism evidence="2 3">
    <name type="scientific">Nephila pilipes</name>
    <name type="common">Giant wood spider</name>
    <name type="synonym">Nephila maculata</name>
    <dbReference type="NCBI Taxonomy" id="299642"/>
    <lineage>
        <taxon>Eukaryota</taxon>
        <taxon>Metazoa</taxon>
        <taxon>Ecdysozoa</taxon>
        <taxon>Arthropoda</taxon>
        <taxon>Chelicerata</taxon>
        <taxon>Arachnida</taxon>
        <taxon>Araneae</taxon>
        <taxon>Araneomorphae</taxon>
        <taxon>Entelegynae</taxon>
        <taxon>Araneoidea</taxon>
        <taxon>Nephilidae</taxon>
        <taxon>Nephila</taxon>
    </lineage>
</organism>
<dbReference type="EMBL" id="BMAW01017409">
    <property type="protein sequence ID" value="GFT53817.1"/>
    <property type="molecule type" value="Genomic_DNA"/>
</dbReference>
<sequence length="95" mass="10365">MTWNFGRGGGKSRNSCDKIYGLQIKRLVATTDNFGPLKNAANPKTPSPPIITEIETRSHKASAKKPVADAIILLLPNPPSKFPNPGKQEKIRPCE</sequence>
<keyword evidence="3" id="KW-1185">Reference proteome</keyword>
<evidence type="ECO:0000313" key="3">
    <source>
        <dbReference type="Proteomes" id="UP000887013"/>
    </source>
</evidence>
<name>A0A8X6P8Y1_NEPPI</name>
<evidence type="ECO:0000313" key="2">
    <source>
        <dbReference type="EMBL" id="GFT53817.1"/>
    </source>
</evidence>
<feature type="region of interest" description="Disordered" evidence="1">
    <location>
        <begin position="76"/>
        <end position="95"/>
    </location>
</feature>
<gene>
    <name evidence="2" type="ORF">NPIL_578331</name>
</gene>
<comment type="caution">
    <text evidence="2">The sequence shown here is derived from an EMBL/GenBank/DDBJ whole genome shotgun (WGS) entry which is preliminary data.</text>
</comment>
<evidence type="ECO:0000256" key="1">
    <source>
        <dbReference type="SAM" id="MobiDB-lite"/>
    </source>
</evidence>
<dbReference type="OrthoDB" id="10625158at2759"/>
<accession>A0A8X6P8Y1</accession>
<proteinExistence type="predicted"/>
<dbReference type="AlphaFoldDB" id="A0A8X6P8Y1"/>
<dbReference type="Proteomes" id="UP000887013">
    <property type="component" value="Unassembled WGS sequence"/>
</dbReference>
<reference evidence="2" key="1">
    <citation type="submission" date="2020-08" db="EMBL/GenBank/DDBJ databases">
        <title>Multicomponent nature underlies the extraordinary mechanical properties of spider dragline silk.</title>
        <authorList>
            <person name="Kono N."/>
            <person name="Nakamura H."/>
            <person name="Mori M."/>
            <person name="Yoshida Y."/>
            <person name="Ohtoshi R."/>
            <person name="Malay A.D."/>
            <person name="Moran D.A.P."/>
            <person name="Tomita M."/>
            <person name="Numata K."/>
            <person name="Arakawa K."/>
        </authorList>
    </citation>
    <scope>NUCLEOTIDE SEQUENCE</scope>
</reference>
<protein>
    <submittedName>
        <fullName evidence="2">Uncharacterized protein</fullName>
    </submittedName>
</protein>